<name>A0A8J5Y751_9ROSI</name>
<keyword evidence="5" id="KW-1185">Reference proteome</keyword>
<evidence type="ECO:0000313" key="5">
    <source>
        <dbReference type="Proteomes" id="UP000701853"/>
    </source>
</evidence>
<dbReference type="PANTHER" id="PTHR46288">
    <property type="entry name" value="PHORBOL-ESTER/DAG-TYPE DOMAIN-CONTAINING PROTEIN"/>
    <property type="match status" value="1"/>
</dbReference>
<dbReference type="Proteomes" id="UP000701853">
    <property type="component" value="Chromosome 11"/>
</dbReference>
<feature type="domain" description="DC1" evidence="3">
    <location>
        <begin position="376"/>
        <end position="430"/>
    </location>
</feature>
<dbReference type="PANTHER" id="PTHR46288:SF27">
    <property type="entry name" value="CYSTEINE_HISTIDINE-RICH C1 DOMAIN FAMILY PROTEIN"/>
    <property type="match status" value="1"/>
</dbReference>
<dbReference type="InterPro" id="IPR004146">
    <property type="entry name" value="DC1"/>
</dbReference>
<keyword evidence="2" id="KW-1133">Transmembrane helix</keyword>
<accession>A0A8J5Y751</accession>
<evidence type="ECO:0000256" key="1">
    <source>
        <dbReference type="ARBA" id="ARBA00022737"/>
    </source>
</evidence>
<comment type="caution">
    <text evidence="4">The sequence shown here is derived from an EMBL/GenBank/DDBJ whole genome shotgun (WGS) entry which is preliminary data.</text>
</comment>
<evidence type="ECO:0000313" key="4">
    <source>
        <dbReference type="EMBL" id="KAG8479023.1"/>
    </source>
</evidence>
<feature type="domain" description="DC1" evidence="3">
    <location>
        <begin position="440"/>
        <end position="491"/>
    </location>
</feature>
<dbReference type="OrthoDB" id="1884766at2759"/>
<keyword evidence="1" id="KW-0677">Repeat</keyword>
<keyword evidence="2" id="KW-0812">Transmembrane</keyword>
<feature type="domain" description="DC1" evidence="3">
    <location>
        <begin position="182"/>
        <end position="231"/>
    </location>
</feature>
<dbReference type="AlphaFoldDB" id="A0A8J5Y751"/>
<feature type="transmembrane region" description="Helical" evidence="2">
    <location>
        <begin position="38"/>
        <end position="63"/>
    </location>
</feature>
<evidence type="ECO:0000259" key="3">
    <source>
        <dbReference type="Pfam" id="PF03107"/>
    </source>
</evidence>
<keyword evidence="2" id="KW-0472">Membrane</keyword>
<gene>
    <name evidence="4" type="ORF">CXB51_028915</name>
</gene>
<sequence length="526" mass="60384">MVALSSQPFDNSKFVLDTKEWYDHFLLKKNLVSGRISVGNLVASIVVLLVFSYVCSVILVSILNVLNHLQLNMDITDTCLSVWNRLKKTILENIIVMFVRMEGIQSILFNLSTTIIGCMRFIRCMSVKRKRKRKKYCNGCRLVLSGPSYRCEMCFDLLKSAGEKEFYLHKRCANLPNKIQHPSHSIHPLNLYTSHHPQIGRTISCDECRDICLGFIYLCEQCDFKLDVKCAALRTHKTGVSQEKEMARVTESQHFNHHHKLVLGYCNDPIDETKCTICELPIIGPTYFCRELPQKIEVPFQWNEVPFQMHQIPFHREHVSVSCVFPHEDSKPQCYACPFALKSLMFAYNCEHCPINLHPTCASSLRRPLKSEAHGHMHDLYYFGTYFQLLNAKYPPPAASFLCVECGKRIKREPFYRCPQCLFNFHVKCVPIPSMVKSTYHDHVLTLKGSFVEDDSRDHRCEFCEEDRNPNDHAYYCEDSNGQVIAHVECVFAGGPCFCEIIVVMTLVITSPNPNGFGSDYTELAG</sequence>
<dbReference type="Pfam" id="PF03107">
    <property type="entry name" value="C1_2"/>
    <property type="match status" value="3"/>
</dbReference>
<proteinExistence type="predicted"/>
<organism evidence="4 5">
    <name type="scientific">Gossypium anomalum</name>
    <dbReference type="NCBI Taxonomy" id="47600"/>
    <lineage>
        <taxon>Eukaryota</taxon>
        <taxon>Viridiplantae</taxon>
        <taxon>Streptophyta</taxon>
        <taxon>Embryophyta</taxon>
        <taxon>Tracheophyta</taxon>
        <taxon>Spermatophyta</taxon>
        <taxon>Magnoliopsida</taxon>
        <taxon>eudicotyledons</taxon>
        <taxon>Gunneridae</taxon>
        <taxon>Pentapetalae</taxon>
        <taxon>rosids</taxon>
        <taxon>malvids</taxon>
        <taxon>Malvales</taxon>
        <taxon>Malvaceae</taxon>
        <taxon>Malvoideae</taxon>
        <taxon>Gossypium</taxon>
    </lineage>
</organism>
<protein>
    <recommendedName>
        <fullName evidence="3">DC1 domain-containing protein</fullName>
    </recommendedName>
</protein>
<dbReference type="InterPro" id="IPR046349">
    <property type="entry name" value="C1-like_sf"/>
</dbReference>
<evidence type="ECO:0000256" key="2">
    <source>
        <dbReference type="SAM" id="Phobius"/>
    </source>
</evidence>
<dbReference type="SUPFAM" id="SSF57889">
    <property type="entry name" value="Cysteine-rich domain"/>
    <property type="match status" value="2"/>
</dbReference>
<reference evidence="4 5" key="1">
    <citation type="journal article" date="2021" name="bioRxiv">
        <title>The Gossypium anomalum genome as a resource for cotton improvement and evolutionary analysis of hybrid incompatibility.</title>
        <authorList>
            <person name="Grover C.E."/>
            <person name="Yuan D."/>
            <person name="Arick M.A."/>
            <person name="Miller E.R."/>
            <person name="Hu G."/>
            <person name="Peterson D.G."/>
            <person name="Wendel J.F."/>
            <person name="Udall J.A."/>
        </authorList>
    </citation>
    <scope>NUCLEOTIDE SEQUENCE [LARGE SCALE GENOMIC DNA]</scope>
    <source>
        <strain evidence="4">JFW-Udall</strain>
        <tissue evidence="4">Leaf</tissue>
    </source>
</reference>
<dbReference type="EMBL" id="JAHUZN010000011">
    <property type="protein sequence ID" value="KAG8479023.1"/>
    <property type="molecule type" value="Genomic_DNA"/>
</dbReference>